<dbReference type="Pfam" id="PF00534">
    <property type="entry name" value="Glycos_transf_1"/>
    <property type="match status" value="2"/>
</dbReference>
<name>A0A6B2R379_9BURK</name>
<feature type="domain" description="Glycosyl transferase family 1" evidence="2">
    <location>
        <begin position="668"/>
        <end position="815"/>
    </location>
</feature>
<organism evidence="3">
    <name type="scientific">Sheuella amnicola</name>
    <dbReference type="NCBI Taxonomy" id="2707330"/>
    <lineage>
        <taxon>Bacteria</taxon>
        <taxon>Pseudomonadati</taxon>
        <taxon>Pseudomonadota</taxon>
        <taxon>Betaproteobacteria</taxon>
        <taxon>Burkholderiales</taxon>
        <taxon>Alcaligenaceae</taxon>
        <taxon>Sheuella</taxon>
    </lineage>
</organism>
<comment type="caution">
    <text evidence="3">The sequence shown here is derived from an EMBL/GenBank/DDBJ whole genome shotgun (WGS) entry which is preliminary data.</text>
</comment>
<keyword evidence="1 3" id="KW-0808">Transferase</keyword>
<dbReference type="AlphaFoldDB" id="A0A6B2R379"/>
<evidence type="ECO:0000256" key="1">
    <source>
        <dbReference type="ARBA" id="ARBA00022679"/>
    </source>
</evidence>
<dbReference type="CDD" id="cd03809">
    <property type="entry name" value="GT4_MtfB-like"/>
    <property type="match status" value="2"/>
</dbReference>
<accession>A0A6B2R379</accession>
<gene>
    <name evidence="3" type="ORF">G3I67_09710</name>
</gene>
<dbReference type="GO" id="GO:0016757">
    <property type="term" value="F:glycosyltransferase activity"/>
    <property type="evidence" value="ECO:0007669"/>
    <property type="project" value="InterPro"/>
</dbReference>
<dbReference type="EMBL" id="JAAGRN010000005">
    <property type="protein sequence ID" value="NDY83507.1"/>
    <property type="molecule type" value="Genomic_DNA"/>
</dbReference>
<evidence type="ECO:0000259" key="2">
    <source>
        <dbReference type="Pfam" id="PF00534"/>
    </source>
</evidence>
<dbReference type="GO" id="GO:0009103">
    <property type="term" value="P:lipopolysaccharide biosynthetic process"/>
    <property type="evidence" value="ECO:0007669"/>
    <property type="project" value="TreeGrafter"/>
</dbReference>
<proteinExistence type="predicted"/>
<dbReference type="Gene3D" id="3.40.50.2000">
    <property type="entry name" value="Glycogen Phosphorylase B"/>
    <property type="match status" value="3"/>
</dbReference>
<dbReference type="InterPro" id="IPR001296">
    <property type="entry name" value="Glyco_trans_1"/>
</dbReference>
<dbReference type="SUPFAM" id="SSF53756">
    <property type="entry name" value="UDP-Glycosyltransferase/glycogen phosphorylase"/>
    <property type="match status" value="2"/>
</dbReference>
<feature type="domain" description="Glycosyl transferase family 1" evidence="2">
    <location>
        <begin position="218"/>
        <end position="377"/>
    </location>
</feature>
<dbReference type="RefSeq" id="WP_163654725.1">
    <property type="nucleotide sequence ID" value="NZ_JAAGRN010000005.1"/>
</dbReference>
<dbReference type="PANTHER" id="PTHR46401">
    <property type="entry name" value="GLYCOSYLTRANSFERASE WBBK-RELATED"/>
    <property type="match status" value="1"/>
</dbReference>
<evidence type="ECO:0000313" key="3">
    <source>
        <dbReference type="EMBL" id="NDY83507.1"/>
    </source>
</evidence>
<dbReference type="PANTHER" id="PTHR46401:SF2">
    <property type="entry name" value="GLYCOSYLTRANSFERASE WBBK-RELATED"/>
    <property type="match status" value="1"/>
</dbReference>
<reference evidence="3" key="1">
    <citation type="submission" date="2020-02" db="EMBL/GenBank/DDBJ databases">
        <authorList>
            <person name="Chen W.-M."/>
        </authorList>
    </citation>
    <scope>NUCLEOTIDE SEQUENCE</scope>
    <source>
        <strain evidence="3">NBD-18</strain>
    </source>
</reference>
<protein>
    <submittedName>
        <fullName evidence="3">Glycosyltransferase family 4 protein</fullName>
    </submittedName>
</protein>
<sequence>MRIVIDLQGIQNDSRFRGIGRYSIAFAKALIRHRGHHEIIVLLSDLFPESIEQAKQSLGEEAQHCSIKVWSGIGPTAYLDSRNNWRRQVSELLREAFIENLKPDVLLISSVVEGGADNAIITIGKFTKVFTSAILYDLIPLIYKKEYLPHPTSLAWYEERVNELKKADFWFAISESSRTEGIQHLGLREDRVVNISAAIGEEFNIDTVSNEIGVAIKQKLQITKPFLMYSGAFDPRKNIERLIEAYDRLPEEIKRSHQLVLAGGIKDWQKESIKKKILSTSLNRDDVIITDRISDEELSSLYRMCKAYILPTYHEGFGLTALEAMACGAPVIGSNASSVPEVIGLDKALFDPFSVKDMTEKIRLVLSNQTYRDELLEHGSRQVKNFSWNLTAIRALEALSALQENGTIKPFELIRSSDEINQELFRRVTEISKDESIESADLKIVANILSQLQPRQDPRPRLYIDISELHERDSKSGIQRVVRSIIHYLLKWTSGSHRVELVYATEFQTFKLATGFVNRLLDSVQNEDADIQDDVICPQDGDIFLGLDFQDRIAITHEEFYDYFRSLGIKFYFVVYDLLPISLKSTFSEEVVENYSNWLRIVAKQDGAICISRTVANELQQWVEQHYPDRARSFKVDWFHLGADIQSSIPTTGIPLNGQEALELISAGKTFLTVGTMEPRKCHEQILDAFDQLWNEGQQVSLVIVGRHGWLTERLATRMTTHEKYGSSLFWYEVASDEFLEKIYEASSCLIAASQAEGFGLPLIEAAQHGLPIIARDIPVFREVAQDGAFYFAGNDADSLATAIKNWLILKQENQIPESKTIKWQSWEQSSKQLLNKIAPDFFKVSAQT</sequence>